<dbReference type="PANTHER" id="PTHR47036:SF1">
    <property type="entry name" value="COBALT-FACTOR III C(17)-METHYLTRANSFERASE-RELATED"/>
    <property type="match status" value="1"/>
</dbReference>
<evidence type="ECO:0000256" key="3">
    <source>
        <dbReference type="ARBA" id="ARBA00022603"/>
    </source>
</evidence>
<gene>
    <name evidence="7" type="primary">cobJ</name>
    <name evidence="7" type="ORF">LKD48_13095</name>
</gene>
<keyword evidence="5" id="KW-0949">S-adenosyl-L-methionine</keyword>
<dbReference type="Gene3D" id="3.30.950.10">
    <property type="entry name" value="Methyltransferase, Cobalt-precorrin-4 Transmethylase, Domain 2"/>
    <property type="match status" value="1"/>
</dbReference>
<proteinExistence type="predicted"/>
<dbReference type="RefSeq" id="WP_308732223.1">
    <property type="nucleotide sequence ID" value="NZ_JAJEQN010000039.1"/>
</dbReference>
<evidence type="ECO:0000313" key="7">
    <source>
        <dbReference type="EMBL" id="MCC2222554.1"/>
    </source>
</evidence>
<dbReference type="InterPro" id="IPR000878">
    <property type="entry name" value="4pyrrol_Mease"/>
</dbReference>
<dbReference type="GO" id="GO:0009236">
    <property type="term" value="P:cobalamin biosynthetic process"/>
    <property type="evidence" value="ECO:0007669"/>
    <property type="project" value="UniProtKB-KW"/>
</dbReference>
<dbReference type="AlphaFoldDB" id="A0AAE3E5X4"/>
<dbReference type="InterPro" id="IPR014776">
    <property type="entry name" value="4pyrrole_Mease_sub2"/>
</dbReference>
<evidence type="ECO:0000256" key="4">
    <source>
        <dbReference type="ARBA" id="ARBA00022679"/>
    </source>
</evidence>
<reference evidence="7 8" key="1">
    <citation type="submission" date="2021-10" db="EMBL/GenBank/DDBJ databases">
        <title>Anaerobic single-cell dispensing facilitates the cultivation of human gut bacteria.</title>
        <authorList>
            <person name="Afrizal A."/>
        </authorList>
    </citation>
    <scope>NUCLEOTIDE SEQUENCE [LARGE SCALE GENOMIC DNA]</scope>
    <source>
        <strain evidence="7 8">CLA-AA-H224</strain>
    </source>
</reference>
<dbReference type="CDD" id="cd11646">
    <property type="entry name" value="Precorrin_3B_C17_MT"/>
    <property type="match status" value="1"/>
</dbReference>
<dbReference type="InterPro" id="IPR051810">
    <property type="entry name" value="Precorrin_MeTrfase"/>
</dbReference>
<dbReference type="Gene3D" id="3.40.1010.10">
    <property type="entry name" value="Cobalt-precorrin-4 Transmethylase, Domain 1"/>
    <property type="match status" value="1"/>
</dbReference>
<dbReference type="PANTHER" id="PTHR47036">
    <property type="entry name" value="COBALT-FACTOR III C(17)-METHYLTRANSFERASE-RELATED"/>
    <property type="match status" value="1"/>
</dbReference>
<keyword evidence="2" id="KW-0169">Cobalamin biosynthesis</keyword>
<evidence type="ECO:0000256" key="2">
    <source>
        <dbReference type="ARBA" id="ARBA00022573"/>
    </source>
</evidence>
<accession>A0AAE3E5X4</accession>
<dbReference type="GO" id="GO:0032259">
    <property type="term" value="P:methylation"/>
    <property type="evidence" value="ECO:0007669"/>
    <property type="project" value="UniProtKB-KW"/>
</dbReference>
<organism evidence="7 8">
    <name type="scientific">Anthropogastromicrobium aceti</name>
    <dbReference type="NCBI Taxonomy" id="2981768"/>
    <lineage>
        <taxon>Bacteria</taxon>
        <taxon>Bacillati</taxon>
        <taxon>Bacillota</taxon>
        <taxon>Clostridia</taxon>
        <taxon>Lachnospirales</taxon>
        <taxon>Lachnospiraceae</taxon>
        <taxon>Anthropogastromicrobium</taxon>
    </lineage>
</organism>
<dbReference type="EC" id="2.1.1.131" evidence="7"/>
<evidence type="ECO:0000313" key="8">
    <source>
        <dbReference type="Proteomes" id="UP001198200"/>
    </source>
</evidence>
<dbReference type="InterPro" id="IPR035996">
    <property type="entry name" value="4pyrrol_Methylase_sf"/>
</dbReference>
<protein>
    <submittedName>
        <fullName evidence="7">Precorrin-3B C(17)-methyltransferase</fullName>
        <ecNumber evidence="7">2.1.1.131</ecNumber>
    </submittedName>
</protein>
<comment type="pathway">
    <text evidence="1">Cofactor biosynthesis; adenosylcobalamin biosynthesis.</text>
</comment>
<keyword evidence="8" id="KW-1185">Reference proteome</keyword>
<evidence type="ECO:0000259" key="6">
    <source>
        <dbReference type="Pfam" id="PF00590"/>
    </source>
</evidence>
<dbReference type="InterPro" id="IPR014777">
    <property type="entry name" value="4pyrrole_Mease_sub1"/>
</dbReference>
<dbReference type="Pfam" id="PF00590">
    <property type="entry name" value="TP_methylase"/>
    <property type="match status" value="1"/>
</dbReference>
<dbReference type="GO" id="GO:0030789">
    <property type="term" value="F:precorrin-3B C17-methyltransferase activity"/>
    <property type="evidence" value="ECO:0007669"/>
    <property type="project" value="UniProtKB-EC"/>
</dbReference>
<dbReference type="EMBL" id="JAJEQN010000039">
    <property type="protein sequence ID" value="MCC2222554.1"/>
    <property type="molecule type" value="Genomic_DNA"/>
</dbReference>
<name>A0AAE3E5X4_9FIRM</name>
<keyword evidence="3 7" id="KW-0489">Methyltransferase</keyword>
<dbReference type="SUPFAM" id="SSF53790">
    <property type="entry name" value="Tetrapyrrole methylase"/>
    <property type="match status" value="1"/>
</dbReference>
<evidence type="ECO:0000256" key="1">
    <source>
        <dbReference type="ARBA" id="ARBA00004953"/>
    </source>
</evidence>
<evidence type="ECO:0000256" key="5">
    <source>
        <dbReference type="ARBA" id="ARBA00022691"/>
    </source>
</evidence>
<dbReference type="NCBIfam" id="TIGR01466">
    <property type="entry name" value="cobJ_cbiH"/>
    <property type="match status" value="1"/>
</dbReference>
<dbReference type="InterPro" id="IPR006363">
    <property type="entry name" value="Cbl_synth_CobJ/CibH_dom"/>
</dbReference>
<dbReference type="Proteomes" id="UP001198200">
    <property type="component" value="Unassembled WGS sequence"/>
</dbReference>
<sequence length="251" mass="27705">MKQKIYVVGIGPGAPKMMTPQARQALEESDVIAGYPVYLKLLGDLVQNKKTIATPMTREEERCRLCFEEAKKGCIASIVCSGDSGVYGMASLMYDLLPEYPGCELEIIPGITAAVSGAAVLGAPIGHDFCVISLSDRLTPWEIIEKRLSAAADGDFCIAIYNPSSKGRPDYLKRACEILLRKVCPERMCGYVRNIGREGTEYKICTLEQLKDEQVDMFTTVFIGNSQSHVVKGKLVTGRNYHINTHMQKEN</sequence>
<comment type="caution">
    <text evidence="7">The sequence shown here is derived from an EMBL/GenBank/DDBJ whole genome shotgun (WGS) entry which is preliminary data.</text>
</comment>
<keyword evidence="4 7" id="KW-0808">Transferase</keyword>
<feature type="domain" description="Tetrapyrrole methylase" evidence="6">
    <location>
        <begin position="4"/>
        <end position="210"/>
    </location>
</feature>